<dbReference type="FunCoup" id="A0A6P7KVE4">
    <property type="interactions" value="119"/>
</dbReference>
<dbReference type="SUPFAM" id="SSF48726">
    <property type="entry name" value="Immunoglobulin"/>
    <property type="match status" value="3"/>
</dbReference>
<dbReference type="InterPro" id="IPR007110">
    <property type="entry name" value="Ig-like_dom"/>
</dbReference>
<dbReference type="InterPro" id="IPR003599">
    <property type="entry name" value="Ig_sub"/>
</dbReference>
<gene>
    <name evidence="9" type="primary">LOC114843305</name>
</gene>
<dbReference type="KEGG" id="bspl:114843305"/>
<dbReference type="GeneID" id="114843305"/>
<dbReference type="OrthoDB" id="6353782at2759"/>
<keyword evidence="5" id="KW-0472">Membrane</keyword>
<keyword evidence="2" id="KW-1015">Disulfide bond</keyword>
<organism evidence="8 9">
    <name type="scientific">Betta splendens</name>
    <name type="common">Siamese fighting fish</name>
    <dbReference type="NCBI Taxonomy" id="158456"/>
    <lineage>
        <taxon>Eukaryota</taxon>
        <taxon>Metazoa</taxon>
        <taxon>Chordata</taxon>
        <taxon>Craniata</taxon>
        <taxon>Vertebrata</taxon>
        <taxon>Euteleostomi</taxon>
        <taxon>Actinopterygii</taxon>
        <taxon>Neopterygii</taxon>
        <taxon>Teleostei</taxon>
        <taxon>Neoteleostei</taxon>
        <taxon>Acanthomorphata</taxon>
        <taxon>Anabantaria</taxon>
        <taxon>Anabantiformes</taxon>
        <taxon>Anabantoidei</taxon>
        <taxon>Osphronemidae</taxon>
        <taxon>Betta</taxon>
    </lineage>
</organism>
<dbReference type="Proteomes" id="UP000515150">
    <property type="component" value="Chromosome 16"/>
</dbReference>
<dbReference type="InterPro" id="IPR013106">
    <property type="entry name" value="Ig_V-set"/>
</dbReference>
<dbReference type="InterPro" id="IPR003598">
    <property type="entry name" value="Ig_sub2"/>
</dbReference>
<accession>A0A6P7KVE4</accession>
<proteinExistence type="predicted"/>
<dbReference type="AlphaFoldDB" id="A0A6P7KVE4"/>
<keyword evidence="4" id="KW-0393">Immunoglobulin domain</keyword>
<evidence type="ECO:0000313" key="9">
    <source>
        <dbReference type="RefSeq" id="XP_028985565.1"/>
    </source>
</evidence>
<keyword evidence="1 6" id="KW-0732">Signal</keyword>
<keyword evidence="3" id="KW-0325">Glycoprotein</keyword>
<evidence type="ECO:0000256" key="6">
    <source>
        <dbReference type="SAM" id="SignalP"/>
    </source>
</evidence>
<dbReference type="InterPro" id="IPR052598">
    <property type="entry name" value="IgSF_CEA-related"/>
</dbReference>
<dbReference type="Pfam" id="PF13895">
    <property type="entry name" value="Ig_2"/>
    <property type="match status" value="1"/>
</dbReference>
<dbReference type="PROSITE" id="PS50835">
    <property type="entry name" value="IG_LIKE"/>
    <property type="match status" value="2"/>
</dbReference>
<dbReference type="InterPro" id="IPR013783">
    <property type="entry name" value="Ig-like_fold"/>
</dbReference>
<dbReference type="InParanoid" id="A0A6P7KVE4"/>
<keyword evidence="5" id="KW-1133">Transmembrane helix</keyword>
<dbReference type="SMART" id="SM00408">
    <property type="entry name" value="IGc2"/>
    <property type="match status" value="1"/>
</dbReference>
<keyword evidence="5" id="KW-0812">Transmembrane</keyword>
<evidence type="ECO:0000256" key="4">
    <source>
        <dbReference type="ARBA" id="ARBA00023319"/>
    </source>
</evidence>
<feature type="transmembrane region" description="Helical" evidence="5">
    <location>
        <begin position="328"/>
        <end position="349"/>
    </location>
</feature>
<dbReference type="PANTHER" id="PTHR44337">
    <property type="entry name" value="CARCINOEMBRYONIC ANTIGEN-RELATED CELL ADHESION MOLECULE 8"/>
    <property type="match status" value="1"/>
</dbReference>
<evidence type="ECO:0000256" key="3">
    <source>
        <dbReference type="ARBA" id="ARBA00023180"/>
    </source>
</evidence>
<evidence type="ECO:0000313" key="8">
    <source>
        <dbReference type="Proteomes" id="UP000515150"/>
    </source>
</evidence>
<feature type="domain" description="Ig-like" evidence="7">
    <location>
        <begin position="129"/>
        <end position="218"/>
    </location>
</feature>
<dbReference type="InterPro" id="IPR013151">
    <property type="entry name" value="Immunoglobulin_dom"/>
</dbReference>
<dbReference type="RefSeq" id="XP_028985565.1">
    <property type="nucleotide sequence ID" value="XM_029129732.3"/>
</dbReference>
<dbReference type="Pfam" id="PF00047">
    <property type="entry name" value="ig"/>
    <property type="match status" value="1"/>
</dbReference>
<evidence type="ECO:0000256" key="5">
    <source>
        <dbReference type="SAM" id="Phobius"/>
    </source>
</evidence>
<name>A0A6P7KVE4_BETSP</name>
<feature type="signal peptide" evidence="6">
    <location>
        <begin position="1"/>
        <end position="17"/>
    </location>
</feature>
<evidence type="ECO:0000256" key="1">
    <source>
        <dbReference type="ARBA" id="ARBA00022729"/>
    </source>
</evidence>
<reference evidence="9" key="1">
    <citation type="submission" date="2025-08" db="UniProtKB">
        <authorList>
            <consortium name="RefSeq"/>
        </authorList>
    </citation>
    <scope>IDENTIFICATION</scope>
</reference>
<sequence>MKTAVTNIIIILGVVSGLTSGTGLLPDDVQTKAVGGTVTFITSVSPSEKPPLTVTWDFTNNNGNVTNIITSVSNYTAPQYVDRITFFNSTGSLELRNLALTDSGQYQVTAVLTGQPQTTGQTTLNVLVPVSSVTVNVSSTDLVEFNSFVSLSCSSSGSSLSFLWLNGSSVVTATDRVQLLNLNRTITIVNVSRYDQGPFSCIVSNAVSSGTSEPVKLSISYGPENMNLKTSPTQNYYVKGSNISLSCSADSSPAAQFTWFLNRTQLNDTGPELSLTNIQTSQSGDYSCQAFNTKTLRYQTSQPSPLTVLVSDNSEECGRLSPAAITRIVIACVLVFGGVLAGGLCICVIESKLLYFSRSESSAQPHKTEHRDPVYENNHVAPQALSLAPGTRG</sequence>
<feature type="chain" id="PRO_5028021558" evidence="6">
    <location>
        <begin position="18"/>
        <end position="393"/>
    </location>
</feature>
<evidence type="ECO:0000256" key="2">
    <source>
        <dbReference type="ARBA" id="ARBA00023157"/>
    </source>
</evidence>
<dbReference type="PANTHER" id="PTHR44337:SF20">
    <property type="entry name" value="CARCINOEMBRYONIC ANTIGEN-RELATED CELL ADHESION MOLECULE 5-RELATED"/>
    <property type="match status" value="1"/>
</dbReference>
<dbReference type="Gene3D" id="2.60.40.10">
    <property type="entry name" value="Immunoglobulins"/>
    <property type="match status" value="3"/>
</dbReference>
<dbReference type="InterPro" id="IPR036179">
    <property type="entry name" value="Ig-like_dom_sf"/>
</dbReference>
<keyword evidence="8" id="KW-1185">Reference proteome</keyword>
<protein>
    <submittedName>
        <fullName evidence="9">Carcinoembryonic antigen-related cell adhesion molecule 8-like</fullName>
    </submittedName>
</protein>
<evidence type="ECO:0000259" key="7">
    <source>
        <dbReference type="PROSITE" id="PS50835"/>
    </source>
</evidence>
<dbReference type="Pfam" id="PF07686">
    <property type="entry name" value="V-set"/>
    <property type="match status" value="1"/>
</dbReference>
<dbReference type="SMART" id="SM00409">
    <property type="entry name" value="IG"/>
    <property type="match status" value="3"/>
</dbReference>
<feature type="domain" description="Ig-like" evidence="7">
    <location>
        <begin position="223"/>
        <end position="307"/>
    </location>
</feature>